<evidence type="ECO:0000313" key="4">
    <source>
        <dbReference type="Proteomes" id="UP001284537"/>
    </source>
</evidence>
<dbReference type="SUPFAM" id="SSF52540">
    <property type="entry name" value="P-loop containing nucleoside triphosphate hydrolases"/>
    <property type="match status" value="1"/>
</dbReference>
<reference evidence="3 4" key="1">
    <citation type="submission" date="2023-11" db="EMBL/GenBank/DDBJ databases">
        <authorList>
            <person name="Ouyang M.-Y."/>
        </authorList>
    </citation>
    <scope>NUCLEOTIDE SEQUENCE [LARGE SCALE GENOMIC DNA]</scope>
    <source>
        <strain evidence="3 4">OY6</strain>
    </source>
</reference>
<dbReference type="InterPro" id="IPR051396">
    <property type="entry name" value="Bact_Antivir_Def_Nuclease"/>
</dbReference>
<keyword evidence="4" id="KW-1185">Reference proteome</keyword>
<dbReference type="RefSeq" id="WP_319961716.1">
    <property type="nucleotide sequence ID" value="NZ_JAXARY010000010.1"/>
</dbReference>
<gene>
    <name evidence="3" type="ORF">QLH52_12080</name>
</gene>
<dbReference type="Pfam" id="PF20469">
    <property type="entry name" value="OLD-like_TOPRIM"/>
    <property type="match status" value="1"/>
</dbReference>
<dbReference type="Proteomes" id="UP001284537">
    <property type="component" value="Unassembled WGS sequence"/>
</dbReference>
<accession>A0ABU4UH26</accession>
<comment type="caution">
    <text evidence="3">The sequence shown here is derived from an EMBL/GenBank/DDBJ whole genome shotgun (WGS) entry which is preliminary data.</text>
</comment>
<evidence type="ECO:0000259" key="2">
    <source>
        <dbReference type="Pfam" id="PF20469"/>
    </source>
</evidence>
<dbReference type="InterPro" id="IPR027417">
    <property type="entry name" value="P-loop_NTPase"/>
</dbReference>
<feature type="domain" description="Endonuclease GajA/Old nuclease/RecF-like AAA" evidence="1">
    <location>
        <begin position="5"/>
        <end position="345"/>
    </location>
</feature>
<dbReference type="Gene3D" id="3.40.50.300">
    <property type="entry name" value="P-loop containing nucleotide triphosphate hydrolases"/>
    <property type="match status" value="1"/>
</dbReference>
<dbReference type="InterPro" id="IPR041685">
    <property type="entry name" value="AAA_GajA/Old/RecF-like"/>
</dbReference>
<organism evidence="3 4">
    <name type="scientific">Methylomonas defluvii</name>
    <dbReference type="NCBI Taxonomy" id="3045149"/>
    <lineage>
        <taxon>Bacteria</taxon>
        <taxon>Pseudomonadati</taxon>
        <taxon>Pseudomonadota</taxon>
        <taxon>Gammaproteobacteria</taxon>
        <taxon>Methylococcales</taxon>
        <taxon>Methylococcaceae</taxon>
        <taxon>Methylomonas</taxon>
    </lineage>
</organism>
<dbReference type="PANTHER" id="PTHR43581">
    <property type="entry name" value="ATP/GTP PHOSPHATASE"/>
    <property type="match status" value="1"/>
</dbReference>
<dbReference type="CDD" id="cd01026">
    <property type="entry name" value="TOPRIM_OLD"/>
    <property type="match status" value="1"/>
</dbReference>
<name>A0ABU4UH26_9GAMM</name>
<dbReference type="PANTHER" id="PTHR43581:SF4">
    <property type="entry name" value="ATP_GTP PHOSPHATASE"/>
    <property type="match status" value="1"/>
</dbReference>
<proteinExistence type="predicted"/>
<sequence length="586" mass="66695">MSILIKKVRIAGFRGLKNIEVELEQTTVITGMNNSGKTSFLKALQLALGNRLFLSQDDFYIQDNQISPKIIIDLLFVPVKENKKASDFSEDWELLFTTNRIRNDDSGNSFVASRTTITFDSVKNSYKTQKSILQTWPDFESADKKNWFDSDDGKEMSFGFEEIPFFYMDAQRDILEDIKLKSSYIGKMLAKIEYSEDAIKDIEAQIKALNETAVNSSDILTTIKNTLKELDTAMDSHSEGIDITPFTKKLRDLSKGLSIYYSDQKDSFPMEYHGMGTRSWSSLLTLKSFITLLNNNAAGESPFFPILAIEEPEAHLHPNAQKKLYEQINNIPGQKIISTHSPYIAAASDLKQIRNFYKDDTVHCGKIKTELLTSEEIRKINRQVINTRGEIFFSKLLVFFEGETEEQALPIFAHHYFGKSPVEMGIDFVGVGGFKSYLPFLRFSEELSIPWLILSDAEPDAITWVEKHIKNSATPKSIDEVVIFLDNGNDFEKQIISDGFHEEIKRAILSLKTYENEHHERAQKHKDEAEVNLFDAQKLYEILTGDKTQFGPLIAEKIVNSGKNLPIKIVDLFKKIEKTLTSGDST</sequence>
<dbReference type="InterPro" id="IPR034139">
    <property type="entry name" value="TOPRIM_OLD"/>
</dbReference>
<evidence type="ECO:0000313" key="3">
    <source>
        <dbReference type="EMBL" id="MDX8128024.1"/>
    </source>
</evidence>
<dbReference type="Pfam" id="PF13175">
    <property type="entry name" value="AAA_15"/>
    <property type="match status" value="1"/>
</dbReference>
<dbReference type="EMBL" id="JAXARY010000010">
    <property type="protein sequence ID" value="MDX8128024.1"/>
    <property type="molecule type" value="Genomic_DNA"/>
</dbReference>
<protein>
    <submittedName>
        <fullName evidence="3">AAA family ATPase</fullName>
    </submittedName>
</protein>
<feature type="domain" description="OLD protein-like TOPRIM" evidence="2">
    <location>
        <begin position="392"/>
        <end position="456"/>
    </location>
</feature>
<evidence type="ECO:0000259" key="1">
    <source>
        <dbReference type="Pfam" id="PF13175"/>
    </source>
</evidence>